<evidence type="ECO:0000313" key="2">
    <source>
        <dbReference type="EMBL" id="OBR87025.1"/>
    </source>
</evidence>
<feature type="region of interest" description="Disordered" evidence="1">
    <location>
        <begin position="1"/>
        <end position="186"/>
    </location>
</feature>
<dbReference type="EMBL" id="KI894029">
    <property type="protein sequence ID" value="OBR87025.1"/>
    <property type="molecule type" value="Genomic_DNA"/>
</dbReference>
<feature type="region of interest" description="Disordered" evidence="1">
    <location>
        <begin position="296"/>
        <end position="335"/>
    </location>
</feature>
<reference evidence="2" key="1">
    <citation type="submission" date="2013-07" db="EMBL/GenBank/DDBJ databases">
        <title>The Genome Sequence of Cryptococcus dejecticola CBS10117.</title>
        <authorList>
            <consortium name="The Broad Institute Genome Sequencing Platform"/>
            <person name="Cuomo C."/>
            <person name="Litvintseva A."/>
            <person name="Chen Y."/>
            <person name="Heitman J."/>
            <person name="Sun S."/>
            <person name="Springer D."/>
            <person name="Dromer F."/>
            <person name="Young S.K."/>
            <person name="Zeng Q."/>
            <person name="Gargeya S."/>
            <person name="Fitzgerald M."/>
            <person name="Abouelleil A."/>
            <person name="Alvarado L."/>
            <person name="Berlin A.M."/>
            <person name="Chapman S.B."/>
            <person name="Dewar J."/>
            <person name="Goldberg J."/>
            <person name="Griggs A."/>
            <person name="Gujja S."/>
            <person name="Hansen M."/>
            <person name="Howarth C."/>
            <person name="Imamovic A."/>
            <person name="Larimer J."/>
            <person name="McCowan C."/>
            <person name="Murphy C."/>
            <person name="Pearson M."/>
            <person name="Priest M."/>
            <person name="Roberts A."/>
            <person name="Saif S."/>
            <person name="Shea T."/>
            <person name="Sykes S."/>
            <person name="Wortman J."/>
            <person name="Nusbaum C."/>
            <person name="Birren B."/>
        </authorList>
    </citation>
    <scope>NUCLEOTIDE SEQUENCE [LARGE SCALE GENOMIC DNA]</scope>
    <source>
        <strain evidence="2">CBS 10117</strain>
    </source>
</reference>
<accession>A0A1A6AAF0</accession>
<organism evidence="2">
    <name type="scientific">Kwoniella dejecticola CBS 10117</name>
    <dbReference type="NCBI Taxonomy" id="1296121"/>
    <lineage>
        <taxon>Eukaryota</taxon>
        <taxon>Fungi</taxon>
        <taxon>Dikarya</taxon>
        <taxon>Basidiomycota</taxon>
        <taxon>Agaricomycotina</taxon>
        <taxon>Tremellomycetes</taxon>
        <taxon>Tremellales</taxon>
        <taxon>Cryptococcaceae</taxon>
        <taxon>Kwoniella</taxon>
    </lineage>
</organism>
<sequence length="639" mass="69281">MSMKKPVPSDIPLPSTPPPAYKALSENSKPPAAPATPPEKTNNTFPGSYPALNNKPSNPKGKEEEEHRWPPPPPPPRVFNWAELAANPPSPSSAPRPQAIPLPIQTPTPVKASSSSSNKLRKKKSTPALPKGVKFTESTTAKETQKAPKSDSTPSKAPPRPVLAPEPSSAALPSAEPPRPPTPPPPPTLWYNLPWYIKRTKMSAPPRMLILSGGGYEAFVAMPPTFEKAVALATEKFNIPATHVIRLSCKASDMQWIGGYAGQEDIFIADNDSFHYACAGKHVARLGVHVYDKNAKPGPAPAPSGGVGSAAGEKKEEKKEAPKPPAPPPTAEQSLTCQTTAGKSASLTASVTGDLAKGVPAGNYLGTLTIEDKTWKQTFVGNQLGPNEVMTKCKSFHVVHDKNTARLLFRPRPFRPSVEFLHAEEKSLEVSLSIADWTVTSAYPMTSLLPDGGRHKLRWFLKVQPGGIVEDMLTGTQSNGLFMEMIPSVKAKPEALPDPDAPLIPAWPDIRPSNAWCLPQTIFVPHIDRILTALGLPVESRTAMITSWLPGLTRHKNIAYRILNRSQLDPSSCLTIIPPPSVMLRIFVLFKGVPDSDLKDWENAGVLHAEMGLDWRDSVGWTPDLQDESLFRVIEYGAM</sequence>
<dbReference type="AlphaFoldDB" id="A0A1A6AAF0"/>
<feature type="compositionally biased region" description="Basic and acidic residues" evidence="1">
    <location>
        <begin position="60"/>
        <end position="69"/>
    </location>
</feature>
<dbReference type="VEuPathDB" id="FungiDB:I303_03047"/>
<feature type="compositionally biased region" description="Pro residues" evidence="1">
    <location>
        <begin position="88"/>
        <end position="106"/>
    </location>
</feature>
<proteinExistence type="predicted"/>
<gene>
    <name evidence="2" type="ORF">I303_03047</name>
</gene>
<feature type="compositionally biased region" description="Basic and acidic residues" evidence="1">
    <location>
        <begin position="312"/>
        <end position="322"/>
    </location>
</feature>
<feature type="compositionally biased region" description="Pro residues" evidence="1">
    <location>
        <begin position="175"/>
        <end position="186"/>
    </location>
</feature>
<dbReference type="STRING" id="1296121.A0A1A6AAF0"/>
<name>A0A1A6AAF0_9TREE</name>
<dbReference type="PANTHER" id="PTHR23330">
    <property type="entry name" value="P300 TRANSCRIPTIONAL COFACTOR JMY-RELATED"/>
    <property type="match status" value="1"/>
</dbReference>
<feature type="compositionally biased region" description="Pro residues" evidence="1">
    <location>
        <begin position="9"/>
        <end position="20"/>
    </location>
</feature>
<feature type="compositionally biased region" description="Low complexity" evidence="1">
    <location>
        <begin position="165"/>
        <end position="174"/>
    </location>
</feature>
<dbReference type="OrthoDB" id="428577at2759"/>
<evidence type="ECO:0000256" key="1">
    <source>
        <dbReference type="SAM" id="MobiDB-lite"/>
    </source>
</evidence>
<protein>
    <submittedName>
        <fullName evidence="2">Uncharacterized protein</fullName>
    </submittedName>
</protein>
<dbReference type="PANTHER" id="PTHR23330:SF9">
    <property type="entry name" value="PROLINE-RICH PROTEIN 11"/>
    <property type="match status" value="1"/>
</dbReference>